<sequence length="82" mass="8597">MLGDDKGIKDARGAHERLAGGDGEVEEGNSDVLLGLDCRREVVVKAGGGKEEHDTSVGEGVTHLRVLLRQVADLRDGFGSGL</sequence>
<organism evidence="2 3">
    <name type="scientific">Ensete ventricosum</name>
    <name type="common">Abyssinian banana</name>
    <name type="synonym">Musa ensete</name>
    <dbReference type="NCBI Taxonomy" id="4639"/>
    <lineage>
        <taxon>Eukaryota</taxon>
        <taxon>Viridiplantae</taxon>
        <taxon>Streptophyta</taxon>
        <taxon>Embryophyta</taxon>
        <taxon>Tracheophyta</taxon>
        <taxon>Spermatophyta</taxon>
        <taxon>Magnoliopsida</taxon>
        <taxon>Liliopsida</taxon>
        <taxon>Zingiberales</taxon>
        <taxon>Musaceae</taxon>
        <taxon>Ensete</taxon>
    </lineage>
</organism>
<evidence type="ECO:0000313" key="3">
    <source>
        <dbReference type="Proteomes" id="UP000287651"/>
    </source>
</evidence>
<dbReference type="EMBL" id="AMZH03019986">
    <property type="protein sequence ID" value="RRT39675.1"/>
    <property type="molecule type" value="Genomic_DNA"/>
</dbReference>
<name>A0A426XJN8_ENSVE</name>
<feature type="compositionally biased region" description="Basic and acidic residues" evidence="1">
    <location>
        <begin position="1"/>
        <end position="19"/>
    </location>
</feature>
<evidence type="ECO:0000256" key="1">
    <source>
        <dbReference type="SAM" id="MobiDB-lite"/>
    </source>
</evidence>
<comment type="caution">
    <text evidence="2">The sequence shown here is derived from an EMBL/GenBank/DDBJ whole genome shotgun (WGS) entry which is preliminary data.</text>
</comment>
<protein>
    <submittedName>
        <fullName evidence="2">Uncharacterized protein</fullName>
    </submittedName>
</protein>
<feature type="region of interest" description="Disordered" evidence="1">
    <location>
        <begin position="1"/>
        <end position="28"/>
    </location>
</feature>
<accession>A0A426XJN8</accession>
<proteinExistence type="predicted"/>
<evidence type="ECO:0000313" key="2">
    <source>
        <dbReference type="EMBL" id="RRT39675.1"/>
    </source>
</evidence>
<dbReference type="Proteomes" id="UP000287651">
    <property type="component" value="Unassembled WGS sequence"/>
</dbReference>
<reference evidence="2 3" key="1">
    <citation type="journal article" date="2014" name="Agronomy (Basel)">
        <title>A Draft Genome Sequence for Ensete ventricosum, the Drought-Tolerant Tree Against Hunger.</title>
        <authorList>
            <person name="Harrison J."/>
            <person name="Moore K.A."/>
            <person name="Paszkiewicz K."/>
            <person name="Jones T."/>
            <person name="Grant M."/>
            <person name="Ambacheew D."/>
            <person name="Muzemil S."/>
            <person name="Studholme D.J."/>
        </authorList>
    </citation>
    <scope>NUCLEOTIDE SEQUENCE [LARGE SCALE GENOMIC DNA]</scope>
</reference>
<dbReference type="AlphaFoldDB" id="A0A426XJN8"/>
<gene>
    <name evidence="2" type="ORF">B296_00058984</name>
</gene>